<dbReference type="InterPro" id="IPR027417">
    <property type="entry name" value="P-loop_NTPase"/>
</dbReference>
<dbReference type="Proteomes" id="UP000231280">
    <property type="component" value="Unassembled WGS sequence"/>
</dbReference>
<proteinExistence type="predicted"/>
<organism evidence="1 2">
    <name type="scientific">Candidatus Portnoybacteria bacterium CG_4_8_14_3_um_filter_44_10</name>
    <dbReference type="NCBI Taxonomy" id="1974802"/>
    <lineage>
        <taxon>Bacteria</taxon>
        <taxon>Candidatus Portnoyibacteriota</taxon>
    </lineage>
</organism>
<accession>A0A2M7IG12</accession>
<gene>
    <name evidence="1" type="ORF">CO002_02025</name>
</gene>
<dbReference type="AlphaFoldDB" id="A0A2M7IG12"/>
<evidence type="ECO:0000313" key="1">
    <source>
        <dbReference type="EMBL" id="PIW75452.1"/>
    </source>
</evidence>
<dbReference type="EMBL" id="PFGX01000052">
    <property type="protein sequence ID" value="PIW75452.1"/>
    <property type="molecule type" value="Genomic_DNA"/>
</dbReference>
<name>A0A2M7IG12_9BACT</name>
<sequence>MKYAFISGIPASGKSYLAEKIAKALKMKHFETDDWREEFRRDEHADWVDFFWNKNEAEYWAKTDCEEHWRNMVRQSEALWPEIFKKIGKVVKSGKPAIFEGVNILPHLAHKDLDFPGIFLLGESLETILRRNKQDPRWGQTEELQKKEAEIFFNCEGPKYKQEAEKHGFKTFPDPMLAEKELLKILRIQK</sequence>
<dbReference type="Gene3D" id="3.40.50.300">
    <property type="entry name" value="P-loop containing nucleotide triphosphate hydrolases"/>
    <property type="match status" value="1"/>
</dbReference>
<protein>
    <submittedName>
        <fullName evidence="1">Uncharacterized protein</fullName>
    </submittedName>
</protein>
<reference evidence="2" key="1">
    <citation type="submission" date="2017-09" db="EMBL/GenBank/DDBJ databases">
        <title>Depth-based differentiation of microbial function through sediment-hosted aquifers and enrichment of novel symbionts in the deep terrestrial subsurface.</title>
        <authorList>
            <person name="Probst A.J."/>
            <person name="Ladd B."/>
            <person name="Jarett J.K."/>
            <person name="Geller-Mcgrath D.E."/>
            <person name="Sieber C.M.K."/>
            <person name="Emerson J.B."/>
            <person name="Anantharaman K."/>
            <person name="Thomas B.C."/>
            <person name="Malmstrom R."/>
            <person name="Stieglmeier M."/>
            <person name="Klingl A."/>
            <person name="Woyke T."/>
            <person name="Ryan C.M."/>
            <person name="Banfield J.F."/>
        </authorList>
    </citation>
    <scope>NUCLEOTIDE SEQUENCE [LARGE SCALE GENOMIC DNA]</scope>
</reference>
<comment type="caution">
    <text evidence="1">The sequence shown here is derived from an EMBL/GenBank/DDBJ whole genome shotgun (WGS) entry which is preliminary data.</text>
</comment>
<evidence type="ECO:0000313" key="2">
    <source>
        <dbReference type="Proteomes" id="UP000231280"/>
    </source>
</evidence>
<dbReference type="SUPFAM" id="SSF52540">
    <property type="entry name" value="P-loop containing nucleoside triphosphate hydrolases"/>
    <property type="match status" value="1"/>
</dbReference>